<dbReference type="Proteomes" id="UP000601055">
    <property type="component" value="Unassembled WGS sequence"/>
</dbReference>
<feature type="transmembrane region" description="Helical" evidence="9">
    <location>
        <begin position="170"/>
        <end position="192"/>
    </location>
</feature>
<dbReference type="PANTHER" id="PTHR47371:SF3">
    <property type="entry name" value="PHOSPHOGLYCEROL TRANSFERASE I"/>
    <property type="match status" value="1"/>
</dbReference>
<feature type="binding site" evidence="8">
    <location>
        <position position="485"/>
    </location>
    <ligand>
        <name>Mn(2+)</name>
        <dbReference type="ChEBI" id="CHEBI:29035"/>
    </ligand>
</feature>
<keyword evidence="2" id="KW-1003">Cell membrane</keyword>
<dbReference type="PIRSF" id="PIRSF005091">
    <property type="entry name" value="Mmb_sulf_HI1246"/>
    <property type="match status" value="1"/>
</dbReference>
<keyword evidence="5 9" id="KW-0472">Membrane</keyword>
<dbReference type="RefSeq" id="WP_182921656.1">
    <property type="nucleotide sequence ID" value="NZ_WNXD01000001.1"/>
</dbReference>
<feature type="binding site" evidence="8">
    <location>
        <position position="276"/>
    </location>
    <ligand>
        <name>Mn(2+)</name>
        <dbReference type="ChEBI" id="CHEBI:29035"/>
    </ligand>
</feature>
<accession>A0A923DYW1</accession>
<keyword evidence="12" id="KW-1185">Reference proteome</keyword>
<dbReference type="CDD" id="cd16015">
    <property type="entry name" value="LTA_synthase"/>
    <property type="match status" value="1"/>
</dbReference>
<evidence type="ECO:0000256" key="4">
    <source>
        <dbReference type="ARBA" id="ARBA00022989"/>
    </source>
</evidence>
<dbReference type="Pfam" id="PF00884">
    <property type="entry name" value="Sulfatase"/>
    <property type="match status" value="1"/>
</dbReference>
<feature type="domain" description="Sulfatase N-terminal" evidence="10">
    <location>
        <begin position="268"/>
        <end position="542"/>
    </location>
</feature>
<dbReference type="PANTHER" id="PTHR47371">
    <property type="entry name" value="LIPOTEICHOIC ACID SYNTHASE"/>
    <property type="match status" value="1"/>
</dbReference>
<dbReference type="GO" id="GO:0016787">
    <property type="term" value="F:hydrolase activity"/>
    <property type="evidence" value="ECO:0007669"/>
    <property type="project" value="UniProtKB-KW"/>
</dbReference>
<evidence type="ECO:0000256" key="7">
    <source>
        <dbReference type="PIRSR" id="PIRSR005091-2"/>
    </source>
</evidence>
<dbReference type="InterPro" id="IPR000917">
    <property type="entry name" value="Sulfatase_N"/>
</dbReference>
<evidence type="ECO:0000259" key="10">
    <source>
        <dbReference type="Pfam" id="PF00884"/>
    </source>
</evidence>
<dbReference type="GO" id="GO:0005886">
    <property type="term" value="C:plasma membrane"/>
    <property type="evidence" value="ECO:0007669"/>
    <property type="project" value="UniProtKB-SubCell"/>
</dbReference>
<sequence length="621" mass="71890">MFKNLIFFARFFLFWLLFFAVDRLVFLSIFHKKLREIPFGERIPTFYYALRLDLSMAAYLAVIPLLVFLFWYFTKRTSLNFKWVSVYNKVLIVLFGFFSIVNFNTYREWGIKINYSALAPIIETPKEAMASSGSSPFMFSMFIWAILIGSGFYLNFILLKKQINFVKTPILIKSIVAILLLGFNFLIIRGGVDVAPNNQSMAYFSKYEILNHASLNTEWNLISSILASTKTNKNPYLYFDNAAAEKQISELYKVEKDTTISILKTQKPNVVIFILESFTADLTKTLGNEEGITPNFDSLINKGVLFTNIYSAGNRTDKGLIGTLSGFPTLGTGSIVKWPEKMQKIPAISQKLYQNKYQTSFYYGGESEFDNYKAFLLSHNYQKLVDKHSFEKKDMNSKWGAYDGLVFNRQLQDINQEKQPFFSTILSLTNHEPFELPTTPKFGNKDIIQKFKSTAYYTDSCINDYLTKAKKQSWYKNTLFIFIADHGHLYPKNKYEIFQPQRYHIPLLFYGDVIKDEYQGKKFDKIGSQQDVAATLLAQLNIPHKDFLWSKNLLNPYSKHFAFFSWDNGLGFINDNHCVTFDNIGKNILYNSNPKDSAQTQINLNLGKSYLQSVYQQFIKL</sequence>
<dbReference type="InterPro" id="IPR017850">
    <property type="entry name" value="Alkaline_phosphatase_core_sf"/>
</dbReference>
<dbReference type="InterPro" id="IPR050448">
    <property type="entry name" value="OpgB/LTA_synthase_biosynth"/>
</dbReference>
<keyword evidence="3 9" id="KW-0812">Transmembrane</keyword>
<keyword evidence="7" id="KW-0479">Metal-binding</keyword>
<protein>
    <submittedName>
        <fullName evidence="11">Sulfatase-like hydrolase/transferase</fullName>
    </submittedName>
</protein>
<feature type="binding site" evidence="8">
    <location>
        <position position="486"/>
    </location>
    <ligand>
        <name>Mn(2+)</name>
        <dbReference type="ChEBI" id="CHEBI:29035"/>
    </ligand>
</feature>
<evidence type="ECO:0000256" key="1">
    <source>
        <dbReference type="ARBA" id="ARBA00004651"/>
    </source>
</evidence>
<proteinExistence type="predicted"/>
<dbReference type="GO" id="GO:0046872">
    <property type="term" value="F:metal ion binding"/>
    <property type="evidence" value="ECO:0007669"/>
    <property type="project" value="UniProtKB-KW"/>
</dbReference>
<dbReference type="AlphaFoldDB" id="A0A923DYW1"/>
<evidence type="ECO:0000256" key="3">
    <source>
        <dbReference type="ARBA" id="ARBA00022692"/>
    </source>
</evidence>
<evidence type="ECO:0000256" key="5">
    <source>
        <dbReference type="ARBA" id="ARBA00023136"/>
    </source>
</evidence>
<feature type="transmembrane region" description="Helical" evidence="9">
    <location>
        <begin position="56"/>
        <end position="74"/>
    </location>
</feature>
<reference evidence="11" key="1">
    <citation type="submission" date="2019-11" db="EMBL/GenBank/DDBJ databases">
        <title>Description of Pedobacter sp. LMG 31464T.</title>
        <authorList>
            <person name="Carlier A."/>
            <person name="Qi S."/>
            <person name="Vandamme P."/>
        </authorList>
    </citation>
    <scope>NUCLEOTIDE SEQUENCE</scope>
    <source>
        <strain evidence="11">LMG 31464</strain>
    </source>
</reference>
<evidence type="ECO:0000256" key="8">
    <source>
        <dbReference type="PIRSR" id="PIRSR005091-3"/>
    </source>
</evidence>
<dbReference type="EMBL" id="WNXD01000001">
    <property type="protein sequence ID" value="MBB2144993.1"/>
    <property type="molecule type" value="Genomic_DNA"/>
</dbReference>
<name>A0A923DYW1_9SPHI</name>
<evidence type="ECO:0000256" key="6">
    <source>
        <dbReference type="PIRSR" id="PIRSR005091-1"/>
    </source>
</evidence>
<evidence type="ECO:0000313" key="11">
    <source>
        <dbReference type="EMBL" id="MBB2144993.1"/>
    </source>
</evidence>
<dbReference type="Gene3D" id="3.40.720.10">
    <property type="entry name" value="Alkaline Phosphatase, subunit A"/>
    <property type="match status" value="1"/>
</dbReference>
<gene>
    <name evidence="11" type="ORF">GM921_05835</name>
</gene>
<dbReference type="Gene3D" id="3.30.1120.80">
    <property type="match status" value="1"/>
</dbReference>
<feature type="binding site" evidence="7">
    <location>
        <position position="431"/>
    </location>
    <ligand>
        <name>substrate</name>
    </ligand>
</feature>
<feature type="active site" evidence="6">
    <location>
        <position position="316"/>
    </location>
</feature>
<keyword evidence="11" id="KW-0378">Hydrolase</keyword>
<feature type="transmembrane region" description="Helical" evidence="9">
    <location>
        <begin position="12"/>
        <end position="30"/>
    </location>
</feature>
<evidence type="ECO:0000313" key="12">
    <source>
        <dbReference type="Proteomes" id="UP000601055"/>
    </source>
</evidence>
<comment type="subcellular location">
    <subcellularLocation>
        <location evidence="1">Cell membrane</location>
        <topology evidence="1">Multi-pass membrane protein</topology>
    </subcellularLocation>
</comment>
<keyword evidence="7" id="KW-0464">Manganese</keyword>
<comment type="caution">
    <text evidence="11">The sequence shown here is derived from an EMBL/GenBank/DDBJ whole genome shotgun (WGS) entry which is preliminary data.</text>
</comment>
<evidence type="ECO:0000256" key="9">
    <source>
        <dbReference type="SAM" id="Phobius"/>
    </source>
</evidence>
<evidence type="ECO:0000256" key="2">
    <source>
        <dbReference type="ARBA" id="ARBA00022475"/>
    </source>
</evidence>
<organism evidence="11 12">
    <name type="scientific">Pedobacter planticolens</name>
    <dbReference type="NCBI Taxonomy" id="2679964"/>
    <lineage>
        <taxon>Bacteria</taxon>
        <taxon>Pseudomonadati</taxon>
        <taxon>Bacteroidota</taxon>
        <taxon>Sphingobacteriia</taxon>
        <taxon>Sphingobacteriales</taxon>
        <taxon>Sphingobacteriaceae</taxon>
        <taxon>Pedobacter</taxon>
    </lineage>
</organism>
<feature type="binding site" evidence="8">
    <location>
        <position position="316"/>
    </location>
    <ligand>
        <name>Mn(2+)</name>
        <dbReference type="ChEBI" id="CHEBI:29035"/>
    </ligand>
</feature>
<dbReference type="SUPFAM" id="SSF53649">
    <property type="entry name" value="Alkaline phosphatase-like"/>
    <property type="match status" value="1"/>
</dbReference>
<keyword evidence="4 9" id="KW-1133">Transmembrane helix</keyword>
<feature type="transmembrane region" description="Helical" evidence="9">
    <location>
        <begin position="137"/>
        <end position="158"/>
    </location>
</feature>
<dbReference type="InterPro" id="IPR012160">
    <property type="entry name" value="LtaS-like"/>
</dbReference>
<feature type="transmembrane region" description="Helical" evidence="9">
    <location>
        <begin position="86"/>
        <end position="106"/>
    </location>
</feature>